<organism evidence="2">
    <name type="scientific">Candidatus Kentrum sp. FM</name>
    <dbReference type="NCBI Taxonomy" id="2126340"/>
    <lineage>
        <taxon>Bacteria</taxon>
        <taxon>Pseudomonadati</taxon>
        <taxon>Pseudomonadota</taxon>
        <taxon>Gammaproteobacteria</taxon>
        <taxon>Candidatus Kentrum</taxon>
    </lineage>
</organism>
<evidence type="ECO:0000313" key="1">
    <source>
        <dbReference type="EMBL" id="VFJ44089.1"/>
    </source>
</evidence>
<gene>
    <name evidence="1" type="ORF">BECKFM1743A_GA0114220_100143</name>
    <name evidence="3" type="ORF">BECKFM1743B_GA0114221_1000810</name>
    <name evidence="2" type="ORF">BECKFM1743C_GA0114222_100125</name>
</gene>
<accession>A0A450RZ28</accession>
<evidence type="ECO:0000313" key="2">
    <source>
        <dbReference type="EMBL" id="VFJ44522.1"/>
    </source>
</evidence>
<dbReference type="EMBL" id="CAADFL010000008">
    <property type="protein sequence ID" value="VFK05983.1"/>
    <property type="molecule type" value="Genomic_DNA"/>
</dbReference>
<reference evidence="2" key="1">
    <citation type="submission" date="2019-02" db="EMBL/GenBank/DDBJ databases">
        <authorList>
            <person name="Gruber-Vodicka R. H."/>
            <person name="Seah K. B. B."/>
        </authorList>
    </citation>
    <scope>NUCLEOTIDE SEQUENCE</scope>
    <source>
        <strain evidence="1">BECK_BZ163</strain>
        <strain evidence="3">BECK_BZ164</strain>
        <strain evidence="2">BECK_BZ165</strain>
    </source>
</reference>
<proteinExistence type="predicted"/>
<evidence type="ECO:0000313" key="3">
    <source>
        <dbReference type="EMBL" id="VFK05983.1"/>
    </source>
</evidence>
<dbReference type="EMBL" id="CAADFA010000012">
    <property type="protein sequence ID" value="VFJ44522.1"/>
    <property type="molecule type" value="Genomic_DNA"/>
</dbReference>
<dbReference type="EMBL" id="CAADEZ010000014">
    <property type="protein sequence ID" value="VFJ44089.1"/>
    <property type="molecule type" value="Genomic_DNA"/>
</dbReference>
<protein>
    <submittedName>
        <fullName evidence="2">Uncharacterized protein</fullName>
    </submittedName>
</protein>
<dbReference type="AlphaFoldDB" id="A0A450RZ28"/>
<name>A0A450RZ28_9GAMM</name>
<sequence length="58" mass="6291">MTDGCHAMASRVHAITLALESNGGSAAGSGVFHKDWERVLKIADVGWVRRRGRKAEMP</sequence>